<keyword evidence="1" id="KW-0732">Signal</keyword>
<proteinExistence type="predicted"/>
<dbReference type="AlphaFoldDB" id="A0A967B4X6"/>
<keyword evidence="4" id="KW-1185">Reference proteome</keyword>
<organism evidence="3 4">
    <name type="scientific">Acetobacter estunensis</name>
    <dbReference type="NCBI Taxonomy" id="104097"/>
    <lineage>
        <taxon>Bacteria</taxon>
        <taxon>Pseudomonadati</taxon>
        <taxon>Pseudomonadota</taxon>
        <taxon>Alphaproteobacteria</taxon>
        <taxon>Acetobacterales</taxon>
        <taxon>Acetobacteraceae</taxon>
        <taxon>Acetobacter</taxon>
    </lineage>
</organism>
<comment type="caution">
    <text evidence="3">The sequence shown here is derived from an EMBL/GenBank/DDBJ whole genome shotgun (WGS) entry which is preliminary data.</text>
</comment>
<reference evidence="3" key="1">
    <citation type="submission" date="2019-11" db="EMBL/GenBank/DDBJ databases">
        <title>Description of new Acetobacter species.</title>
        <authorList>
            <person name="Cleenwerck I."/>
            <person name="Sombolestani A.S."/>
        </authorList>
    </citation>
    <scope>NUCLEOTIDE SEQUENCE</scope>
    <source>
        <strain evidence="3">LMG 1626</strain>
    </source>
</reference>
<dbReference type="InterPro" id="IPR010895">
    <property type="entry name" value="CHRD"/>
</dbReference>
<dbReference type="Proteomes" id="UP000597459">
    <property type="component" value="Unassembled WGS sequence"/>
</dbReference>
<feature type="chain" id="PRO_5036986120" evidence="1">
    <location>
        <begin position="27"/>
        <end position="143"/>
    </location>
</feature>
<sequence length="143" mass="15200">MRMGQIIPAAFMTIGLTAVSFGAAQAADKVEFGGLFTGEHSATSQPHGDVKATLDPDTNKLSYSIRWRGLSGPVQAAHFHGPASPDQDADVIAPIDGPYNEPLKGTVQLDSEQVAEVMKGQVYVNLHTQAFPNGEARAQLVKQ</sequence>
<gene>
    <name evidence="3" type="ORF">GOB87_07630</name>
</gene>
<evidence type="ECO:0000313" key="4">
    <source>
        <dbReference type="Proteomes" id="UP000597459"/>
    </source>
</evidence>
<feature type="domain" description="CHRD" evidence="2">
    <location>
        <begin position="28"/>
        <end position="143"/>
    </location>
</feature>
<feature type="signal peptide" evidence="1">
    <location>
        <begin position="1"/>
        <end position="26"/>
    </location>
</feature>
<evidence type="ECO:0000259" key="2">
    <source>
        <dbReference type="PROSITE" id="PS50933"/>
    </source>
</evidence>
<dbReference type="PROSITE" id="PS50933">
    <property type="entry name" value="CHRD"/>
    <property type="match status" value="1"/>
</dbReference>
<dbReference type="RefSeq" id="WP_166314619.1">
    <property type="nucleotide sequence ID" value="NZ_WOTH01000012.1"/>
</dbReference>
<dbReference type="EMBL" id="WOTH01000012">
    <property type="protein sequence ID" value="NHO53832.1"/>
    <property type="molecule type" value="Genomic_DNA"/>
</dbReference>
<protein>
    <submittedName>
        <fullName evidence="3">CHRD domain-containing protein</fullName>
    </submittedName>
</protein>
<evidence type="ECO:0000313" key="3">
    <source>
        <dbReference type="EMBL" id="NHO53832.1"/>
    </source>
</evidence>
<dbReference type="SMART" id="SM00754">
    <property type="entry name" value="CHRD"/>
    <property type="match status" value="1"/>
</dbReference>
<evidence type="ECO:0000256" key="1">
    <source>
        <dbReference type="SAM" id="SignalP"/>
    </source>
</evidence>
<accession>A0A967B4X6</accession>
<dbReference type="Pfam" id="PF07452">
    <property type="entry name" value="CHRD"/>
    <property type="match status" value="1"/>
</dbReference>
<name>A0A967B4X6_9PROT</name>